<comment type="caution">
    <text evidence="3">The sequence shown here is derived from an EMBL/GenBank/DDBJ whole genome shotgun (WGS) entry which is preliminary data.</text>
</comment>
<gene>
    <name evidence="3" type="ORF">Poli38472_011512</name>
</gene>
<sequence>MPSKERSLEARHQQARREDIMSGKEALLVNPEDWTPKQLHQWLRRFEKGRFQSFIPQLRQYSGYDVAHFTSAQWNALTPRDLATTLRFTLLGMVQVAGQDESSDYLTIVTEFTPRGEGSPRKRTLSDSPPRRKAVQFPPVLEFPSIPVLAVIIIFVTATVMCFTVLEDPLAHIGVSKHQLLKYGSIPIVSVVFTYIHIWMALYMTFYPLTYVGCLQIPRTNTGLGWQGIVPHKAEKMARQAVRIMTTQLMRVKEVFARIDPSRVVEELEPILFGTIRDIIEEMAQKYNSELWEVLPEAVKEEIVEKAKEEAPGHIEGLMDEIRNNIEDVFDLEDMVVTNFCRDKQLLVNMFITCGYQELAFIRNSGAWMGFLFGLAQMGLWFFYSNRIVVFPIVGLVVGLITNWLALKMIFEPIEPKRFCCLTLHGLFLRRQNEVAEVYGRLVSSEVLTSRKLFEAILKGPYSDRLFELVYDNVQLAVNEATAATAKIANLGLGEEIYANIKQDVTDHIVNKFPESLRQIEDYADSAMDLETTLREKMKLLSSAQFEQLLHPIFQEDEWKLVLMGGVLGFAIGILQAFFINH</sequence>
<dbReference type="AlphaFoldDB" id="A0A8K1CLR0"/>
<feature type="transmembrane region" description="Helical" evidence="2">
    <location>
        <begin position="390"/>
        <end position="407"/>
    </location>
</feature>
<dbReference type="PANTHER" id="PTHR35791">
    <property type="entry name" value="UPF0754 MEMBRANE PROTEIN YHEB"/>
    <property type="match status" value="1"/>
</dbReference>
<name>A0A8K1CLR0_PYTOL</name>
<keyword evidence="4" id="KW-1185">Reference proteome</keyword>
<dbReference type="EMBL" id="SPLM01000039">
    <property type="protein sequence ID" value="TMW64632.1"/>
    <property type="molecule type" value="Genomic_DNA"/>
</dbReference>
<keyword evidence="2" id="KW-0812">Transmembrane</keyword>
<feature type="region of interest" description="Disordered" evidence="1">
    <location>
        <begin position="1"/>
        <end position="22"/>
    </location>
</feature>
<evidence type="ECO:0000313" key="4">
    <source>
        <dbReference type="Proteomes" id="UP000794436"/>
    </source>
</evidence>
<evidence type="ECO:0000313" key="3">
    <source>
        <dbReference type="EMBL" id="TMW64632.1"/>
    </source>
</evidence>
<keyword evidence="2" id="KW-1133">Transmembrane helix</keyword>
<dbReference type="PANTHER" id="PTHR35791:SF1">
    <property type="entry name" value="UPF0754 MEMBRANE PROTEIN YHEB"/>
    <property type="match status" value="1"/>
</dbReference>
<evidence type="ECO:0000256" key="2">
    <source>
        <dbReference type="SAM" id="Phobius"/>
    </source>
</evidence>
<keyword evidence="2" id="KW-0472">Membrane</keyword>
<feature type="transmembrane region" description="Helical" evidence="2">
    <location>
        <begin position="140"/>
        <end position="166"/>
    </location>
</feature>
<dbReference type="OrthoDB" id="410754at2759"/>
<protein>
    <submittedName>
        <fullName evidence="3">Uncharacterized protein</fullName>
    </submittedName>
</protein>
<proteinExistence type="predicted"/>
<feature type="transmembrane region" description="Helical" evidence="2">
    <location>
        <begin position="561"/>
        <end position="580"/>
    </location>
</feature>
<feature type="transmembrane region" description="Helical" evidence="2">
    <location>
        <begin position="366"/>
        <end position="384"/>
    </location>
</feature>
<evidence type="ECO:0000256" key="1">
    <source>
        <dbReference type="SAM" id="MobiDB-lite"/>
    </source>
</evidence>
<dbReference type="Proteomes" id="UP000794436">
    <property type="component" value="Unassembled WGS sequence"/>
</dbReference>
<organism evidence="3 4">
    <name type="scientific">Pythium oligandrum</name>
    <name type="common">Mycoparasitic fungus</name>
    <dbReference type="NCBI Taxonomy" id="41045"/>
    <lineage>
        <taxon>Eukaryota</taxon>
        <taxon>Sar</taxon>
        <taxon>Stramenopiles</taxon>
        <taxon>Oomycota</taxon>
        <taxon>Peronosporomycetes</taxon>
        <taxon>Pythiales</taxon>
        <taxon>Pythiaceae</taxon>
        <taxon>Pythium</taxon>
    </lineage>
</organism>
<feature type="transmembrane region" description="Helical" evidence="2">
    <location>
        <begin position="186"/>
        <end position="209"/>
    </location>
</feature>
<accession>A0A8K1CLR0</accession>
<reference evidence="3" key="1">
    <citation type="submission" date="2019-03" db="EMBL/GenBank/DDBJ databases">
        <title>Long read genome sequence of the mycoparasitic Pythium oligandrum ATCC 38472 isolated from sugarbeet rhizosphere.</title>
        <authorList>
            <person name="Gaulin E."/>
        </authorList>
    </citation>
    <scope>NUCLEOTIDE SEQUENCE</scope>
    <source>
        <strain evidence="3">ATCC 38472_TT</strain>
    </source>
</reference>